<evidence type="ECO:0000313" key="10">
    <source>
        <dbReference type="Proteomes" id="UP000282832"/>
    </source>
</evidence>
<evidence type="ECO:0000256" key="4">
    <source>
        <dbReference type="ARBA" id="ARBA00022801"/>
    </source>
</evidence>
<dbReference type="Gene3D" id="3.40.630.10">
    <property type="entry name" value="Zn peptidases"/>
    <property type="match status" value="1"/>
</dbReference>
<dbReference type="EMBL" id="SACY01000001">
    <property type="protein sequence ID" value="RVU26666.1"/>
    <property type="molecule type" value="Genomic_DNA"/>
</dbReference>
<comment type="caution">
    <text evidence="9">The sequence shown here is derived from an EMBL/GenBank/DDBJ whole genome shotgun (WGS) entry which is preliminary data.</text>
</comment>
<evidence type="ECO:0000256" key="6">
    <source>
        <dbReference type="ARBA" id="ARBA00023049"/>
    </source>
</evidence>
<gene>
    <name evidence="9" type="ORF">EOJ36_01330</name>
</gene>
<name>A0A437PWN2_9BACT</name>
<dbReference type="SUPFAM" id="SSF53187">
    <property type="entry name" value="Zn-dependent exopeptidases"/>
    <property type="match status" value="1"/>
</dbReference>
<evidence type="ECO:0000256" key="1">
    <source>
        <dbReference type="ARBA" id="ARBA00001947"/>
    </source>
</evidence>
<dbReference type="RefSeq" id="WP_127802217.1">
    <property type="nucleotide sequence ID" value="NZ_SACY01000001.1"/>
</dbReference>
<comment type="cofactor">
    <cofactor evidence="1">
        <name>Zn(2+)</name>
        <dbReference type="ChEBI" id="CHEBI:29105"/>
    </cofactor>
</comment>
<protein>
    <recommendedName>
        <fullName evidence="8">Peptidase M14 domain-containing protein</fullName>
    </recommendedName>
</protein>
<dbReference type="GO" id="GO:0005615">
    <property type="term" value="C:extracellular space"/>
    <property type="evidence" value="ECO:0007669"/>
    <property type="project" value="TreeGrafter"/>
</dbReference>
<dbReference type="PROSITE" id="PS52035">
    <property type="entry name" value="PEPTIDASE_M14"/>
    <property type="match status" value="1"/>
</dbReference>
<sequence>MYKKLLFFISISFSIIAQKSPKEFLGYELGDQFTYHHQIVDYAKHIATSNTQNFQWVSYGKTNERRELGQLIITSPGLQSKLDAIKRTHLQIINGETKATLETPLIINLSFNVHGNEAAGSEAALGLMYDLAIKYNELVQKMAGKSFVILLDPCINPDGREAYATQFNRKNYFAGGNPDPLDQEHFEGKVSGRYNHFLHDLNRDWAWQTQIESKQRISFYQSFMPMLHADFHEQSGQHSYYFPPAAKPYLNFISDGTKQLQESVGKSFSKLFDSKGWTYFTSEVYDLLYPSYGDTYPILNGALAMTLEQGGIKAGLSQKLNNGDTLHFSERVLHHRTLANDLVNWSLENAEQLKSVFYANHEKARNNPTNQFKVYVIPQDQIAKSKDLIDLLRKNRIEMGLAGKEFSAQQPYSFFDDKNILNYKVGANDLIISTFQSASPMAQVLLDPVIALEDSVTYDITAWNMFQIHGIKAYGLKEKLVPVNNFKWDQVKNILENDALGFYFLPQNPEDIELLLKAKKMGYEIVFNDLPLEKDGKKIEPGNFFIFSKNKSLKDFTPLIRLADAGNISLNSLKSFRFDKGADLGSEHFKYFQTPKVAVIANENFDTNQQGELAYFFKSNFKSTATYIHLNDFLTKPIDHYTHLFIPSSNFKLNEGELKTVQKWISNGGKLICFENSINSFLNAPFDLGKNLKELKDTTESKDIYVLRERNALSSTIGGNLLEVNLENSHPYGFRNQNSKTYILNTSNSLFASSGDFNPILKTGNSPKVNGFLGSKIKKQISNTVWFGSKEIGKGTISWFNFNPIFRSIPTQGQTILENILLYSNY</sequence>
<dbReference type="SMART" id="SM00631">
    <property type="entry name" value="Zn_pept"/>
    <property type="match status" value="1"/>
</dbReference>
<keyword evidence="6" id="KW-0482">Metalloprotease</keyword>
<dbReference type="GO" id="GO:0008270">
    <property type="term" value="F:zinc ion binding"/>
    <property type="evidence" value="ECO:0007669"/>
    <property type="project" value="InterPro"/>
</dbReference>
<evidence type="ECO:0000256" key="7">
    <source>
        <dbReference type="PROSITE-ProRule" id="PRU01379"/>
    </source>
</evidence>
<comment type="similarity">
    <text evidence="2 7">Belongs to the peptidase M14 family.</text>
</comment>
<dbReference type="Pfam" id="PF00246">
    <property type="entry name" value="Peptidase_M14"/>
    <property type="match status" value="1"/>
</dbReference>
<dbReference type="AlphaFoldDB" id="A0A437PWN2"/>
<organism evidence="9 10">
    <name type="scientific">Sandaracinomonas limnophila</name>
    <dbReference type="NCBI Taxonomy" id="1862386"/>
    <lineage>
        <taxon>Bacteria</taxon>
        <taxon>Pseudomonadati</taxon>
        <taxon>Bacteroidota</taxon>
        <taxon>Cytophagia</taxon>
        <taxon>Cytophagales</taxon>
        <taxon>Flectobacillaceae</taxon>
        <taxon>Sandaracinomonas</taxon>
    </lineage>
</organism>
<dbReference type="OrthoDB" id="9758209at2"/>
<feature type="domain" description="Peptidase M14" evidence="8">
    <location>
        <begin position="31"/>
        <end position="346"/>
    </location>
</feature>
<accession>A0A437PWN2</accession>
<reference evidence="9 10" key="1">
    <citation type="submission" date="2019-01" db="EMBL/GenBank/DDBJ databases">
        <authorList>
            <person name="Chen W.-M."/>
        </authorList>
    </citation>
    <scope>NUCLEOTIDE SEQUENCE [LARGE SCALE GENOMIC DNA]</scope>
    <source>
        <strain evidence="9 10">FSY-15</strain>
    </source>
</reference>
<keyword evidence="5" id="KW-0862">Zinc</keyword>
<evidence type="ECO:0000259" key="8">
    <source>
        <dbReference type="PROSITE" id="PS52035"/>
    </source>
</evidence>
<dbReference type="GO" id="GO:0006508">
    <property type="term" value="P:proteolysis"/>
    <property type="evidence" value="ECO:0007669"/>
    <property type="project" value="UniProtKB-KW"/>
</dbReference>
<keyword evidence="4" id="KW-0378">Hydrolase</keyword>
<keyword evidence="10" id="KW-1185">Reference proteome</keyword>
<evidence type="ECO:0000256" key="5">
    <source>
        <dbReference type="ARBA" id="ARBA00022833"/>
    </source>
</evidence>
<comment type="caution">
    <text evidence="7">Lacks conserved residue(s) required for the propagation of feature annotation.</text>
</comment>
<dbReference type="GO" id="GO:0004181">
    <property type="term" value="F:metallocarboxypeptidase activity"/>
    <property type="evidence" value="ECO:0007669"/>
    <property type="project" value="InterPro"/>
</dbReference>
<dbReference type="PANTHER" id="PTHR11705">
    <property type="entry name" value="PROTEASE FAMILY M14 CARBOXYPEPTIDASE A,B"/>
    <property type="match status" value="1"/>
</dbReference>
<keyword evidence="3" id="KW-0645">Protease</keyword>
<evidence type="ECO:0000256" key="3">
    <source>
        <dbReference type="ARBA" id="ARBA00022670"/>
    </source>
</evidence>
<dbReference type="InterPro" id="IPR000834">
    <property type="entry name" value="Peptidase_M14"/>
</dbReference>
<proteinExistence type="inferred from homology"/>
<evidence type="ECO:0000256" key="2">
    <source>
        <dbReference type="ARBA" id="ARBA00005988"/>
    </source>
</evidence>
<evidence type="ECO:0000313" key="9">
    <source>
        <dbReference type="EMBL" id="RVU26666.1"/>
    </source>
</evidence>
<dbReference type="Proteomes" id="UP000282832">
    <property type="component" value="Unassembled WGS sequence"/>
</dbReference>
<dbReference type="PANTHER" id="PTHR11705:SF143">
    <property type="entry name" value="SLL0236 PROTEIN"/>
    <property type="match status" value="1"/>
</dbReference>